<dbReference type="GO" id="GO:0003700">
    <property type="term" value="F:DNA-binding transcription factor activity"/>
    <property type="evidence" value="ECO:0007669"/>
    <property type="project" value="TreeGrafter"/>
</dbReference>
<dbReference type="SUPFAM" id="SSF47459">
    <property type="entry name" value="HLH, helix-loop-helix DNA-binding domain"/>
    <property type="match status" value="1"/>
</dbReference>
<feature type="region of interest" description="Disordered" evidence="7">
    <location>
        <begin position="225"/>
        <end position="314"/>
    </location>
</feature>
<feature type="compositionally biased region" description="Low complexity" evidence="7">
    <location>
        <begin position="1"/>
        <end position="16"/>
    </location>
</feature>
<organism evidence="9 10">
    <name type="scientific">Moniliophthora roreri</name>
    <name type="common">Frosty pod rot fungus</name>
    <name type="synonym">Monilia roreri</name>
    <dbReference type="NCBI Taxonomy" id="221103"/>
    <lineage>
        <taxon>Eukaryota</taxon>
        <taxon>Fungi</taxon>
        <taxon>Dikarya</taxon>
        <taxon>Basidiomycota</taxon>
        <taxon>Agaricomycotina</taxon>
        <taxon>Agaricomycetes</taxon>
        <taxon>Agaricomycetidae</taxon>
        <taxon>Agaricales</taxon>
        <taxon>Marasmiineae</taxon>
        <taxon>Marasmiaceae</taxon>
        <taxon>Moniliophthora</taxon>
    </lineage>
</organism>
<feature type="region of interest" description="Disordered" evidence="7">
    <location>
        <begin position="1"/>
        <end position="71"/>
    </location>
</feature>
<evidence type="ECO:0000256" key="6">
    <source>
        <dbReference type="SAM" id="Coils"/>
    </source>
</evidence>
<dbReference type="GO" id="GO:0090575">
    <property type="term" value="C:RNA polymerase II transcription regulator complex"/>
    <property type="evidence" value="ECO:0007669"/>
    <property type="project" value="TreeGrafter"/>
</dbReference>
<keyword evidence="4" id="KW-0804">Transcription</keyword>
<evidence type="ECO:0000256" key="2">
    <source>
        <dbReference type="ARBA" id="ARBA00023125"/>
    </source>
</evidence>
<keyword evidence="2" id="KW-0238">DNA-binding</keyword>
<comment type="caution">
    <text evidence="9">The sequence shown here is derived from an EMBL/GenBank/DDBJ whole genome shotgun (WGS) entry which is preliminary data.</text>
</comment>
<dbReference type="Gene3D" id="4.10.280.10">
    <property type="entry name" value="Helix-loop-helix DNA-binding domain"/>
    <property type="match status" value="1"/>
</dbReference>
<dbReference type="Proteomes" id="UP000054988">
    <property type="component" value="Unassembled WGS sequence"/>
</dbReference>
<accession>A0A0W0GFA9</accession>
<evidence type="ECO:0000259" key="8">
    <source>
        <dbReference type="PROSITE" id="PS50888"/>
    </source>
</evidence>
<sequence length="314" mass="34866">MIPSSPSHTSSGSPSSTDLEGSITRSKAPASGKAPKPSRNRNSPTSRMSRMNDSARRATHNETERRRRGDLNDRFSDLAGLIPNMSGRHRRPSKFDIVNSAIAHIHASHRHRSIAAQELRLLKEEADELRREVNMWRGQAGEQLIEEPIRGEGFSMVWNQELEELPEGATLLEEVQYEAIPEGEDMEPGAIGVEEQQQVIQQAAEQGAVPDQAEQYRPLGISTALRPQTQPQDYSPPVPSSSRDPVPAHNLNPYPSHPVYNYPPHQESSNDIGWTQYPTHDVSQSQPEYFMPGWEGHSMHAGESAPHSGTDLNG</sequence>
<dbReference type="GO" id="GO:0045944">
    <property type="term" value="P:positive regulation of transcription by RNA polymerase II"/>
    <property type="evidence" value="ECO:0007669"/>
    <property type="project" value="TreeGrafter"/>
</dbReference>
<dbReference type="PROSITE" id="PS50888">
    <property type="entry name" value="BHLH"/>
    <property type="match status" value="1"/>
</dbReference>
<protein>
    <recommendedName>
        <fullName evidence="8">BHLH domain-containing protein</fullName>
    </recommendedName>
</protein>
<evidence type="ECO:0000256" key="3">
    <source>
        <dbReference type="ARBA" id="ARBA00023159"/>
    </source>
</evidence>
<feature type="compositionally biased region" description="Polar residues" evidence="7">
    <location>
        <begin position="266"/>
        <end position="287"/>
    </location>
</feature>
<dbReference type="eggNOG" id="KOG2483">
    <property type="taxonomic scope" value="Eukaryota"/>
</dbReference>
<gene>
    <name evidence="9" type="ORF">WG66_194</name>
</gene>
<dbReference type="InterPro" id="IPR036638">
    <property type="entry name" value="HLH_DNA-bd_sf"/>
</dbReference>
<feature type="coiled-coil region" evidence="6">
    <location>
        <begin position="112"/>
        <end position="139"/>
    </location>
</feature>
<evidence type="ECO:0000313" key="10">
    <source>
        <dbReference type="Proteomes" id="UP000054988"/>
    </source>
</evidence>
<evidence type="ECO:0000256" key="7">
    <source>
        <dbReference type="SAM" id="MobiDB-lite"/>
    </source>
</evidence>
<name>A0A0W0GFA9_MONRR</name>
<keyword evidence="3" id="KW-0010">Activator</keyword>
<feature type="compositionally biased region" description="Basic and acidic residues" evidence="7">
    <location>
        <begin position="53"/>
        <end position="71"/>
    </location>
</feature>
<reference evidence="9 10" key="1">
    <citation type="submission" date="2015-12" db="EMBL/GenBank/DDBJ databases">
        <title>Draft genome sequence of Moniliophthora roreri, the causal agent of frosty pod rot of cacao.</title>
        <authorList>
            <person name="Aime M.C."/>
            <person name="Diaz-Valderrama J.R."/>
            <person name="Kijpornyongpan T."/>
            <person name="Phillips-Mora W."/>
        </authorList>
    </citation>
    <scope>NUCLEOTIDE SEQUENCE [LARGE SCALE GENOMIC DNA]</scope>
    <source>
        <strain evidence="9 10">MCA 2952</strain>
    </source>
</reference>
<dbReference type="PANTHER" id="PTHR10328">
    <property type="entry name" value="PROTEIN MAX MYC-ASSOCIATED FACTOR X"/>
    <property type="match status" value="1"/>
</dbReference>
<dbReference type="Pfam" id="PF00010">
    <property type="entry name" value="HLH"/>
    <property type="match status" value="1"/>
</dbReference>
<evidence type="ECO:0000313" key="9">
    <source>
        <dbReference type="EMBL" id="KTB47228.1"/>
    </source>
</evidence>
<evidence type="ECO:0000256" key="4">
    <source>
        <dbReference type="ARBA" id="ARBA00023163"/>
    </source>
</evidence>
<feature type="compositionally biased region" description="Polar residues" evidence="7">
    <location>
        <begin position="40"/>
        <end position="52"/>
    </location>
</feature>
<dbReference type="AlphaFoldDB" id="A0A0W0GFA9"/>
<evidence type="ECO:0000256" key="1">
    <source>
        <dbReference type="ARBA" id="ARBA00023015"/>
    </source>
</evidence>
<dbReference type="InterPro" id="IPR011598">
    <property type="entry name" value="bHLH_dom"/>
</dbReference>
<dbReference type="PANTHER" id="PTHR10328:SF3">
    <property type="entry name" value="PROTEIN MAX"/>
    <property type="match status" value="1"/>
</dbReference>
<dbReference type="GO" id="GO:0003677">
    <property type="term" value="F:DNA binding"/>
    <property type="evidence" value="ECO:0007669"/>
    <property type="project" value="UniProtKB-KW"/>
</dbReference>
<keyword evidence="5" id="KW-0539">Nucleus</keyword>
<dbReference type="SMART" id="SM00353">
    <property type="entry name" value="HLH"/>
    <property type="match status" value="1"/>
</dbReference>
<dbReference type="EMBL" id="LATX01000083">
    <property type="protein sequence ID" value="KTB47228.1"/>
    <property type="molecule type" value="Genomic_DNA"/>
</dbReference>
<keyword evidence="6" id="KW-0175">Coiled coil</keyword>
<evidence type="ECO:0000256" key="5">
    <source>
        <dbReference type="ARBA" id="ARBA00023242"/>
    </source>
</evidence>
<keyword evidence="1" id="KW-0805">Transcription regulation</keyword>
<proteinExistence type="predicted"/>
<feature type="domain" description="BHLH" evidence="8">
    <location>
        <begin position="55"/>
        <end position="108"/>
    </location>
</feature>
<dbReference type="GO" id="GO:0046983">
    <property type="term" value="F:protein dimerization activity"/>
    <property type="evidence" value="ECO:0007669"/>
    <property type="project" value="InterPro"/>
</dbReference>